<keyword evidence="11" id="KW-1185">Reference proteome</keyword>
<evidence type="ECO:0000259" key="7">
    <source>
        <dbReference type="PROSITE" id="PS50042"/>
    </source>
</evidence>
<feature type="transmembrane region" description="Helical" evidence="6">
    <location>
        <begin position="605"/>
        <end position="624"/>
    </location>
</feature>
<dbReference type="InterPro" id="IPR018488">
    <property type="entry name" value="cNMP-bd_CS"/>
</dbReference>
<feature type="transmembrane region" description="Helical" evidence="6">
    <location>
        <begin position="340"/>
        <end position="366"/>
    </location>
</feature>
<gene>
    <name evidence="10" type="ORF">DSCW_32820</name>
</gene>
<dbReference type="Pfam" id="PF00990">
    <property type="entry name" value="GGDEF"/>
    <property type="match status" value="1"/>
</dbReference>
<dbReference type="GO" id="GO:0005886">
    <property type="term" value="C:plasma membrane"/>
    <property type="evidence" value="ECO:0007669"/>
    <property type="project" value="UniProtKB-SubCell"/>
</dbReference>
<dbReference type="Pfam" id="PF03176">
    <property type="entry name" value="MMPL"/>
    <property type="match status" value="2"/>
</dbReference>
<feature type="transmembrane region" description="Helical" evidence="6">
    <location>
        <begin position="631"/>
        <end position="650"/>
    </location>
</feature>
<dbReference type="Gene3D" id="2.60.120.10">
    <property type="entry name" value="Jelly Rolls"/>
    <property type="match status" value="1"/>
</dbReference>
<evidence type="ECO:0000256" key="1">
    <source>
        <dbReference type="ARBA" id="ARBA00004651"/>
    </source>
</evidence>
<feature type="transmembrane region" description="Helical" evidence="6">
    <location>
        <begin position="726"/>
        <end position="751"/>
    </location>
</feature>
<evidence type="ECO:0000256" key="5">
    <source>
        <dbReference type="ARBA" id="ARBA00023136"/>
    </source>
</evidence>
<evidence type="ECO:0000256" key="6">
    <source>
        <dbReference type="SAM" id="Phobius"/>
    </source>
</evidence>
<dbReference type="PROSITE" id="PS50887">
    <property type="entry name" value="GGDEF"/>
    <property type="match status" value="1"/>
</dbReference>
<reference evidence="10 11" key="1">
    <citation type="submission" date="2019-11" db="EMBL/GenBank/DDBJ databases">
        <title>Comparative genomics of hydrocarbon-degrading Desulfosarcina strains.</title>
        <authorList>
            <person name="Watanabe M."/>
            <person name="Kojima H."/>
            <person name="Fukui M."/>
        </authorList>
    </citation>
    <scope>NUCLEOTIDE SEQUENCE [LARGE SCALE GENOMIC DNA]</scope>
    <source>
        <strain evidence="10 11">PP31</strain>
    </source>
</reference>
<protein>
    <recommendedName>
        <fullName evidence="12">RND transporter</fullName>
    </recommendedName>
</protein>
<dbReference type="NCBIfam" id="TIGR00254">
    <property type="entry name" value="GGDEF"/>
    <property type="match status" value="1"/>
</dbReference>
<dbReference type="SUPFAM" id="SSF55073">
    <property type="entry name" value="Nucleotide cyclase"/>
    <property type="match status" value="1"/>
</dbReference>
<dbReference type="SUPFAM" id="SSF51206">
    <property type="entry name" value="cAMP-binding domain-like"/>
    <property type="match status" value="1"/>
</dbReference>
<dbReference type="InterPro" id="IPR000595">
    <property type="entry name" value="cNMP-bd_dom"/>
</dbReference>
<proteinExistence type="predicted"/>
<dbReference type="InterPro" id="IPR000160">
    <property type="entry name" value="GGDEF_dom"/>
</dbReference>
<dbReference type="KEGG" id="dwd:DSCW_32820"/>
<feature type="transmembrane region" description="Helical" evidence="6">
    <location>
        <begin position="236"/>
        <end position="256"/>
    </location>
</feature>
<dbReference type="Proteomes" id="UP000427769">
    <property type="component" value="Chromosome"/>
</dbReference>
<evidence type="ECO:0000256" key="3">
    <source>
        <dbReference type="ARBA" id="ARBA00022692"/>
    </source>
</evidence>
<feature type="transmembrane region" description="Helical" evidence="6">
    <location>
        <begin position="656"/>
        <end position="676"/>
    </location>
</feature>
<comment type="subcellular location">
    <subcellularLocation>
        <location evidence="1">Cell membrane</location>
        <topology evidence="1">Multi-pass membrane protein</topology>
    </subcellularLocation>
</comment>
<feature type="transmembrane region" description="Helical" evidence="6">
    <location>
        <begin position="262"/>
        <end position="283"/>
    </location>
</feature>
<keyword evidence="2" id="KW-1003">Cell membrane</keyword>
<dbReference type="InterPro" id="IPR004869">
    <property type="entry name" value="MMPL_dom"/>
</dbReference>
<evidence type="ECO:0008006" key="12">
    <source>
        <dbReference type="Google" id="ProtNLM"/>
    </source>
</evidence>
<dbReference type="InterPro" id="IPR000731">
    <property type="entry name" value="SSD"/>
</dbReference>
<dbReference type="InterPro" id="IPR043128">
    <property type="entry name" value="Rev_trsase/Diguanyl_cyclase"/>
</dbReference>
<dbReference type="OrthoDB" id="5505487at2"/>
<dbReference type="InterPro" id="IPR029787">
    <property type="entry name" value="Nucleotide_cyclase"/>
</dbReference>
<dbReference type="PANTHER" id="PTHR33406">
    <property type="entry name" value="MEMBRANE PROTEIN MJ1562-RELATED"/>
    <property type="match status" value="1"/>
</dbReference>
<feature type="domain" description="SSD" evidence="8">
    <location>
        <begin position="626"/>
        <end position="753"/>
    </location>
</feature>
<evidence type="ECO:0000259" key="9">
    <source>
        <dbReference type="PROSITE" id="PS50887"/>
    </source>
</evidence>
<dbReference type="PROSITE" id="PS50042">
    <property type="entry name" value="CNMP_BINDING_3"/>
    <property type="match status" value="1"/>
</dbReference>
<dbReference type="EMBL" id="AP021875">
    <property type="protein sequence ID" value="BBO75865.1"/>
    <property type="molecule type" value="Genomic_DNA"/>
</dbReference>
<feature type="transmembrane region" description="Helical" evidence="6">
    <location>
        <begin position="402"/>
        <end position="421"/>
    </location>
</feature>
<dbReference type="Gene3D" id="1.20.1640.10">
    <property type="entry name" value="Multidrug efflux transporter AcrB transmembrane domain"/>
    <property type="match status" value="2"/>
</dbReference>
<evidence type="ECO:0000259" key="8">
    <source>
        <dbReference type="PROSITE" id="PS50156"/>
    </source>
</evidence>
<accession>A0A5K7Z584</accession>
<dbReference type="PANTHER" id="PTHR33406:SF12">
    <property type="entry name" value="BLR2997 PROTEIN"/>
    <property type="match status" value="1"/>
</dbReference>
<evidence type="ECO:0000256" key="2">
    <source>
        <dbReference type="ARBA" id="ARBA00022475"/>
    </source>
</evidence>
<dbReference type="PROSITE" id="PS00889">
    <property type="entry name" value="CNMP_BINDING_2"/>
    <property type="match status" value="1"/>
</dbReference>
<keyword evidence="3 6" id="KW-0812">Transmembrane</keyword>
<feature type="transmembrane region" description="Helical" evidence="6">
    <location>
        <begin position="316"/>
        <end position="334"/>
    </location>
</feature>
<dbReference type="SMART" id="SM00100">
    <property type="entry name" value="cNMP"/>
    <property type="match status" value="1"/>
</dbReference>
<dbReference type="SUPFAM" id="SSF82866">
    <property type="entry name" value="Multidrug efflux transporter AcrB transmembrane domain"/>
    <property type="match status" value="2"/>
</dbReference>
<dbReference type="InterPro" id="IPR050545">
    <property type="entry name" value="Mycobact_MmpL"/>
</dbReference>
<evidence type="ECO:0000256" key="4">
    <source>
        <dbReference type="ARBA" id="ARBA00022989"/>
    </source>
</evidence>
<dbReference type="Pfam" id="PF00027">
    <property type="entry name" value="cNMP_binding"/>
    <property type="match status" value="1"/>
</dbReference>
<organism evidence="10 11">
    <name type="scientific">Desulfosarcina widdelii</name>
    <dbReference type="NCBI Taxonomy" id="947919"/>
    <lineage>
        <taxon>Bacteria</taxon>
        <taxon>Pseudomonadati</taxon>
        <taxon>Thermodesulfobacteriota</taxon>
        <taxon>Desulfobacteria</taxon>
        <taxon>Desulfobacterales</taxon>
        <taxon>Desulfosarcinaceae</taxon>
        <taxon>Desulfosarcina</taxon>
    </lineage>
</organism>
<feature type="domain" description="GGDEF" evidence="9">
    <location>
        <begin position="950"/>
        <end position="1076"/>
    </location>
</feature>
<dbReference type="AlphaFoldDB" id="A0A5K7Z584"/>
<feature type="domain" description="Cyclic nucleotide-binding" evidence="7">
    <location>
        <begin position="777"/>
        <end position="886"/>
    </location>
</feature>
<dbReference type="InterPro" id="IPR018490">
    <property type="entry name" value="cNMP-bd_dom_sf"/>
</dbReference>
<dbReference type="PROSITE" id="PS50156">
    <property type="entry name" value="SSD"/>
    <property type="match status" value="2"/>
</dbReference>
<name>A0A5K7Z584_9BACT</name>
<feature type="domain" description="SSD" evidence="8">
    <location>
        <begin position="235"/>
        <end position="365"/>
    </location>
</feature>
<dbReference type="InterPro" id="IPR014710">
    <property type="entry name" value="RmlC-like_jellyroll"/>
</dbReference>
<evidence type="ECO:0000313" key="10">
    <source>
        <dbReference type="EMBL" id="BBO75865.1"/>
    </source>
</evidence>
<dbReference type="RefSeq" id="WP_155304748.1">
    <property type="nucleotide sequence ID" value="NZ_AP021875.1"/>
</dbReference>
<dbReference type="Gene3D" id="3.30.70.270">
    <property type="match status" value="1"/>
</dbReference>
<feature type="transmembrane region" description="Helical" evidence="6">
    <location>
        <begin position="210"/>
        <end position="229"/>
    </location>
</feature>
<keyword evidence="4 6" id="KW-1133">Transmembrane helix</keyword>
<keyword evidence="5 6" id="KW-0472">Membrane</keyword>
<dbReference type="CDD" id="cd00038">
    <property type="entry name" value="CAP_ED"/>
    <property type="match status" value="1"/>
</dbReference>
<dbReference type="SMART" id="SM00267">
    <property type="entry name" value="GGDEF"/>
    <property type="match status" value="1"/>
</dbReference>
<feature type="transmembrane region" description="Helical" evidence="6">
    <location>
        <begin position="696"/>
        <end position="720"/>
    </location>
</feature>
<evidence type="ECO:0000313" key="11">
    <source>
        <dbReference type="Proteomes" id="UP000427769"/>
    </source>
</evidence>
<sequence length="1076" mass="119688">MHRLNLHRMVRFFSPAERTEALLRHRPAVLGAIALLTLLWAAFIPNLTFKTSVHDLVIEDLPETARYEVFKSIFDSEELIRIVIKCDDVYDTLNFQKIAQLEETSAAIPGVQRVIGLAGIRKAVDLSGSWSMDQFAKFVAGAELFRNNLVSDDHRTTLITLVLQADADQSAVIDAVQQLIIDDGDSTLRLYQIGMPLISQALAQFTLNDFMRLPPITFLLITVVLLVLFRSVIYALVPLSCVILCLVWTFGMVSLLGVPLSILTMIVPVFLIAVGTAYCLHILAEYRTIAASAAETGGTAINATTVTFTKTTLPTLLAILTTLLGLASLFVNRISAIREFALFACLGMLVFMILMLTYLPVLVSFIPARKNVPAENTASASAMDRILGWIVALNLHHQRKTLAVLAVIVLIAGTGVLRLRVETNPVGYFKEDTQVVQHFHDIYQHLSGSFPVNILMASAEEDYFEDAQHIAEIEKLQHFLDAQPGVDKTLSFADYLKLVNYVSNKFDPAYYKLPEQSWELRMLINTYKSLLGKDIYNAFMGPTLSQANILLLTHISSSRDFLNLRQTILRHVDEAMPKDLTWDVTGLGIVISASSHHLVVGQLKSFVLTMVVIFIIMFALFLSAKVGLIAIVPNLFPIVINFGLMGWLGIELSMATSLIASIAIGLAVDDTIHYLVRFNREFRIDLDDRRALKETIFHIGRPIIFTTLTIATGFVILAFSGFKPTAIFGTMMVGTMLTALVGDLVLLPILIQRVELVTLWDLVRIKMGGDTGLGIPLFRGLSRAEAHSIIMAGTLKSVSSGEILFYKGDTSESMYAIISGHFDVIDYDPTCTLNDHEGIQKCIAKISTGDILGEMGLLRGAPRSATVVATEDSELLPINWKVIQRLQWLYPPTAQKFFVNMMGILCDRVERLTVCLAQESLVDDLTGLKNRKGFARCLEQEANRARRLGQSLQMAVIEFTFAENNDGHSTEMKNRLLRSIGEAFTAGIRRCDLISRIDTDLFAMLIAAVSEQETRQIRTRLQEKIDGLKARFNPGVDFAMTFRVAPLEVVGDLDGEKIIEQTLRKIRERRTLRANN</sequence>